<protein>
    <recommendedName>
        <fullName evidence="2">tRNA-intron lyase</fullName>
        <ecNumber evidence="2">4.6.1.16</ecNumber>
    </recommendedName>
</protein>
<evidence type="ECO:0000256" key="5">
    <source>
        <dbReference type="ARBA" id="ARBA00034031"/>
    </source>
</evidence>
<comment type="similarity">
    <text evidence="1">Belongs to the tRNA-intron endonuclease family.</text>
</comment>
<dbReference type="PANTHER" id="PTHR13070">
    <property type="entry name" value="TRNA-SPLICING ENDONUCLEASE SUBUNIT SEN34-RELATED"/>
    <property type="match status" value="1"/>
</dbReference>
<dbReference type="Pfam" id="PF26577">
    <property type="entry name" value="TSEN34_N"/>
    <property type="match status" value="1"/>
</dbReference>
<reference evidence="9 10" key="1">
    <citation type="submission" date="2014-05" db="EMBL/GenBank/DDBJ databases">
        <title>Draft genome sequence of a rare smut relative, Tilletiaria anomala UBC 951.</title>
        <authorList>
            <consortium name="DOE Joint Genome Institute"/>
            <person name="Toome M."/>
            <person name="Kuo A."/>
            <person name="Henrissat B."/>
            <person name="Lipzen A."/>
            <person name="Tritt A."/>
            <person name="Yoshinaga Y."/>
            <person name="Zane M."/>
            <person name="Barry K."/>
            <person name="Grigoriev I.V."/>
            <person name="Spatafora J.W."/>
            <person name="Aimea M.C."/>
        </authorList>
    </citation>
    <scope>NUCLEOTIDE SEQUENCE [LARGE SCALE GENOMIC DNA]</scope>
    <source>
        <strain evidence="9 10">UBC 951</strain>
    </source>
</reference>
<comment type="caution">
    <text evidence="9">The sequence shown here is derived from an EMBL/GenBank/DDBJ whole genome shotgun (WGS) entry which is preliminary data.</text>
</comment>
<dbReference type="RefSeq" id="XP_013240401.1">
    <property type="nucleotide sequence ID" value="XM_013384947.1"/>
</dbReference>
<feature type="compositionally biased region" description="Polar residues" evidence="6">
    <location>
        <begin position="216"/>
        <end position="227"/>
    </location>
</feature>
<dbReference type="GO" id="GO:0000213">
    <property type="term" value="F:tRNA-intron lyase activity"/>
    <property type="evidence" value="ECO:0007669"/>
    <property type="project" value="UniProtKB-EC"/>
</dbReference>
<dbReference type="InterPro" id="IPR006677">
    <property type="entry name" value="tRNA_intron_Endonuc_cat-like"/>
</dbReference>
<dbReference type="EMBL" id="JMSN01000137">
    <property type="protein sequence ID" value="KDN37533.1"/>
    <property type="molecule type" value="Genomic_DNA"/>
</dbReference>
<dbReference type="GO" id="GO:0000379">
    <property type="term" value="P:tRNA-type intron splice site recognition and cleavage"/>
    <property type="evidence" value="ECO:0007669"/>
    <property type="project" value="TreeGrafter"/>
</dbReference>
<dbReference type="SUPFAM" id="SSF53032">
    <property type="entry name" value="tRNA-intron endonuclease catalytic domain-like"/>
    <property type="match status" value="1"/>
</dbReference>
<dbReference type="InterPro" id="IPR036167">
    <property type="entry name" value="tRNA_intron_Endo_cat-like_sf"/>
</dbReference>
<evidence type="ECO:0000256" key="2">
    <source>
        <dbReference type="ARBA" id="ARBA00012573"/>
    </source>
</evidence>
<dbReference type="CDD" id="cd22363">
    <property type="entry name" value="tRNA-intron_lyase_C"/>
    <property type="match status" value="1"/>
</dbReference>
<organism evidence="9 10">
    <name type="scientific">Tilletiaria anomala (strain ATCC 24038 / CBS 436.72 / UBC 951)</name>
    <dbReference type="NCBI Taxonomy" id="1037660"/>
    <lineage>
        <taxon>Eukaryota</taxon>
        <taxon>Fungi</taxon>
        <taxon>Dikarya</taxon>
        <taxon>Basidiomycota</taxon>
        <taxon>Ustilaginomycotina</taxon>
        <taxon>Exobasidiomycetes</taxon>
        <taxon>Georgefischeriales</taxon>
        <taxon>Tilletiariaceae</taxon>
        <taxon>Tilletiaria</taxon>
    </lineage>
</organism>
<feature type="region of interest" description="Disordered" evidence="6">
    <location>
        <begin position="144"/>
        <end position="188"/>
    </location>
</feature>
<sequence length="449" mass="48774">MADSAPSWSPSSALRALEARYPGKVPVHLVDGHAYVWRVQDASRLRSEHHICGLLSGTLPLIPQQNVFLGLPLQLFPEEVVYLIRKRAIILIADERAFDVPTAEEMERYYTAAKEDQRQQATQSSQNLANTKGAQIERLLQKAAMSRENSEAGSMVGDAEDVQSGAAGGVASESESDSPVGKGGKAKQEDLLQKALEKRLQREDKRKRAAIAALQEHQQGNEPLTTGASGGGAVADNSLEVFAPDLSASSSPSTSASEQHDVSRAGQERASLTARPNHPHVTSGSALEPHLPMDWYHPHAQASASCSRPRIHTTLSSAKGAKDFFYPRNQMERAKCAAFEDLQARGYYMGIGLRFGGDFVVYPGDPLRYHSHFTCTVRASPTAPLPCMELIANGRLGTAVKKAHLISGVSGARADVGEERGDVLRREDEYTHKWGQVVHFSLTWSGFGT</sequence>
<keyword evidence="3" id="KW-0819">tRNA processing</keyword>
<feature type="region of interest" description="Disordered" evidence="6">
    <location>
        <begin position="214"/>
        <end position="286"/>
    </location>
</feature>
<dbReference type="OMA" id="GWGVKPK"/>
<dbReference type="OrthoDB" id="48041at2759"/>
<accession>A0A066VB59</accession>
<evidence type="ECO:0000259" key="8">
    <source>
        <dbReference type="Pfam" id="PF26577"/>
    </source>
</evidence>
<dbReference type="Proteomes" id="UP000027361">
    <property type="component" value="Unassembled WGS sequence"/>
</dbReference>
<dbReference type="GO" id="GO:0003676">
    <property type="term" value="F:nucleic acid binding"/>
    <property type="evidence" value="ECO:0007669"/>
    <property type="project" value="InterPro"/>
</dbReference>
<dbReference type="GeneID" id="25265370"/>
<dbReference type="STRING" id="1037660.A0A066VB59"/>
<feature type="domain" description="TSEN34 N-terminal" evidence="8">
    <location>
        <begin position="25"/>
        <end position="93"/>
    </location>
</feature>
<evidence type="ECO:0000256" key="4">
    <source>
        <dbReference type="ARBA" id="ARBA00023239"/>
    </source>
</evidence>
<feature type="domain" description="tRNA intron endonuclease catalytic" evidence="7">
    <location>
        <begin position="334"/>
        <end position="409"/>
    </location>
</feature>
<dbReference type="InParanoid" id="A0A066VB59"/>
<dbReference type="HOGENOM" id="CLU_049366_0_0_1"/>
<evidence type="ECO:0000256" key="1">
    <source>
        <dbReference type="ARBA" id="ARBA00008078"/>
    </source>
</evidence>
<gene>
    <name evidence="9" type="ORF">K437DRAFT_259770</name>
</gene>
<feature type="compositionally biased region" description="Basic and acidic residues" evidence="6">
    <location>
        <begin position="258"/>
        <end position="267"/>
    </location>
</feature>
<proteinExistence type="inferred from homology"/>
<dbReference type="InterPro" id="IPR059049">
    <property type="entry name" value="TSEN34_N"/>
</dbReference>
<dbReference type="EC" id="4.6.1.16" evidence="2"/>
<evidence type="ECO:0000259" key="7">
    <source>
        <dbReference type="Pfam" id="PF01974"/>
    </source>
</evidence>
<dbReference type="GO" id="GO:0005634">
    <property type="term" value="C:nucleus"/>
    <property type="evidence" value="ECO:0007669"/>
    <property type="project" value="UniProtKB-ARBA"/>
</dbReference>
<name>A0A066VB59_TILAU</name>
<keyword evidence="4" id="KW-0456">Lyase</keyword>
<keyword evidence="10" id="KW-1185">Reference proteome</keyword>
<dbReference type="Pfam" id="PF01974">
    <property type="entry name" value="tRNA_int_endo"/>
    <property type="match status" value="1"/>
</dbReference>
<dbReference type="InterPro" id="IPR011856">
    <property type="entry name" value="tRNA_endonuc-like_dom_sf"/>
</dbReference>
<evidence type="ECO:0000313" key="9">
    <source>
        <dbReference type="EMBL" id="KDN37533.1"/>
    </source>
</evidence>
<evidence type="ECO:0000313" key="10">
    <source>
        <dbReference type="Proteomes" id="UP000027361"/>
    </source>
</evidence>
<feature type="compositionally biased region" description="Low complexity" evidence="6">
    <location>
        <begin position="247"/>
        <end position="257"/>
    </location>
</feature>
<evidence type="ECO:0000256" key="3">
    <source>
        <dbReference type="ARBA" id="ARBA00022694"/>
    </source>
</evidence>
<dbReference type="AlphaFoldDB" id="A0A066VB59"/>
<comment type="catalytic activity">
    <reaction evidence="5">
        <text>pretRNA = a 3'-half-tRNA molecule with a 5'-OH end + a 5'-half-tRNA molecule with a 2',3'-cyclic phosphate end + an intron with a 2',3'-cyclic phosphate and a 5'-hydroxyl terminus.</text>
        <dbReference type="EC" id="4.6.1.16"/>
    </reaction>
</comment>
<dbReference type="Gene3D" id="3.40.1350.10">
    <property type="match status" value="1"/>
</dbReference>
<evidence type="ECO:0000256" key="6">
    <source>
        <dbReference type="SAM" id="MobiDB-lite"/>
    </source>
</evidence>
<dbReference type="FunCoup" id="A0A066VB59">
    <property type="interactions" value="43"/>
</dbReference>
<dbReference type="PANTHER" id="PTHR13070:SF0">
    <property type="entry name" value="TRNA-SPLICING ENDONUCLEASE SUBUNIT SEN34"/>
    <property type="match status" value="1"/>
</dbReference>